<evidence type="ECO:0000313" key="2">
    <source>
        <dbReference type="Proteomes" id="UP001152795"/>
    </source>
</evidence>
<comment type="caution">
    <text evidence="1">The sequence shown here is derived from an EMBL/GenBank/DDBJ whole genome shotgun (WGS) entry which is preliminary data.</text>
</comment>
<dbReference type="GO" id="GO:0004386">
    <property type="term" value="F:helicase activity"/>
    <property type="evidence" value="ECO:0007669"/>
    <property type="project" value="UniProtKB-KW"/>
</dbReference>
<evidence type="ECO:0000313" key="1">
    <source>
        <dbReference type="EMBL" id="CAB4034249.1"/>
    </source>
</evidence>
<gene>
    <name evidence="1" type="ORF">PACLA_8A030748</name>
</gene>
<keyword evidence="1" id="KW-0067">ATP-binding</keyword>
<organism evidence="1 2">
    <name type="scientific">Paramuricea clavata</name>
    <name type="common">Red gorgonian</name>
    <name type="synonym">Violescent sea-whip</name>
    <dbReference type="NCBI Taxonomy" id="317549"/>
    <lineage>
        <taxon>Eukaryota</taxon>
        <taxon>Metazoa</taxon>
        <taxon>Cnidaria</taxon>
        <taxon>Anthozoa</taxon>
        <taxon>Octocorallia</taxon>
        <taxon>Malacalcyonacea</taxon>
        <taxon>Plexauridae</taxon>
        <taxon>Paramuricea</taxon>
    </lineage>
</organism>
<name>A0A6S7LLE9_PARCT</name>
<keyword evidence="1" id="KW-0547">Nucleotide-binding</keyword>
<dbReference type="OrthoDB" id="5970753at2759"/>
<dbReference type="AlphaFoldDB" id="A0A6S7LLE9"/>
<keyword evidence="2" id="KW-1185">Reference proteome</keyword>
<sequence length="174" mass="19601">MIDKIHSGKSYHIQGLTVRIFDDIKFLNTNEATVVSEIDDLGDVNLMSQEIQDNIITAHCIGVNIKKSTSCIACNNSLENITPEEETITCPNCKLTTFITISKTKLVCQILLKIDDKMTSYTTFNDEISSFLRIIGNETPVSEIPVMELKKLLLKAGPKKMIIDRSQKLIFQYL</sequence>
<proteinExistence type="predicted"/>
<protein>
    <submittedName>
        <fullName evidence="1">ATP-dependent DNA helicase PIF1</fullName>
    </submittedName>
</protein>
<dbReference type="EMBL" id="CACRXK020019960">
    <property type="protein sequence ID" value="CAB4034249.1"/>
    <property type="molecule type" value="Genomic_DNA"/>
</dbReference>
<dbReference type="Proteomes" id="UP001152795">
    <property type="component" value="Unassembled WGS sequence"/>
</dbReference>
<keyword evidence="1" id="KW-0347">Helicase</keyword>
<keyword evidence="1" id="KW-0378">Hydrolase</keyword>
<reference evidence="1" key="1">
    <citation type="submission" date="2020-04" db="EMBL/GenBank/DDBJ databases">
        <authorList>
            <person name="Alioto T."/>
            <person name="Alioto T."/>
            <person name="Gomez Garrido J."/>
        </authorList>
    </citation>
    <scope>NUCLEOTIDE SEQUENCE</scope>
    <source>
        <strain evidence="1">A484AB</strain>
    </source>
</reference>
<accession>A0A6S7LLE9</accession>